<accession>A0A1T4PSR8</accession>
<evidence type="ECO:0000256" key="2">
    <source>
        <dbReference type="SAM" id="SignalP"/>
    </source>
</evidence>
<organism evidence="4 5">
    <name type="scientific">Consotaella salsifontis</name>
    <dbReference type="NCBI Taxonomy" id="1365950"/>
    <lineage>
        <taxon>Bacteria</taxon>
        <taxon>Pseudomonadati</taxon>
        <taxon>Pseudomonadota</taxon>
        <taxon>Alphaproteobacteria</taxon>
        <taxon>Hyphomicrobiales</taxon>
        <taxon>Aurantimonadaceae</taxon>
        <taxon>Consotaella</taxon>
    </lineage>
</organism>
<gene>
    <name evidence="4" type="ORF">SAMN05428963_104140</name>
</gene>
<evidence type="ECO:0000256" key="1">
    <source>
        <dbReference type="SAM" id="MobiDB-lite"/>
    </source>
</evidence>
<dbReference type="STRING" id="1365950.SAMN05428963_104140"/>
<evidence type="ECO:0000259" key="3">
    <source>
        <dbReference type="Pfam" id="PF06904"/>
    </source>
</evidence>
<evidence type="ECO:0000313" key="5">
    <source>
        <dbReference type="Proteomes" id="UP000190135"/>
    </source>
</evidence>
<dbReference type="Pfam" id="PF06904">
    <property type="entry name" value="Extensin-like_C"/>
    <property type="match status" value="1"/>
</dbReference>
<dbReference type="RefSeq" id="WP_245318876.1">
    <property type="nucleotide sequence ID" value="NZ_FUXL01000004.1"/>
</dbReference>
<keyword evidence="2" id="KW-0732">Signal</keyword>
<reference evidence="4 5" key="1">
    <citation type="submission" date="2017-02" db="EMBL/GenBank/DDBJ databases">
        <authorList>
            <person name="Peterson S.W."/>
        </authorList>
    </citation>
    <scope>NUCLEOTIDE SEQUENCE [LARGE SCALE GENOMIC DNA]</scope>
    <source>
        <strain evidence="4 5">USBA 369</strain>
    </source>
</reference>
<protein>
    <submittedName>
        <fullName evidence="4">Extensin-like protein C-terminus</fullName>
    </submittedName>
</protein>
<evidence type="ECO:0000313" key="4">
    <source>
        <dbReference type="EMBL" id="SJZ94595.1"/>
    </source>
</evidence>
<dbReference type="AlphaFoldDB" id="A0A1T4PSR8"/>
<dbReference type="InterPro" id="IPR009683">
    <property type="entry name" value="Extensin-like_C"/>
</dbReference>
<feature type="signal peptide" evidence="2">
    <location>
        <begin position="1"/>
        <end position="20"/>
    </location>
</feature>
<feature type="domain" description="Extensin-like C-terminal" evidence="3">
    <location>
        <begin position="259"/>
        <end position="431"/>
    </location>
</feature>
<dbReference type="EMBL" id="FUXL01000004">
    <property type="protein sequence ID" value="SJZ94595.1"/>
    <property type="molecule type" value="Genomic_DNA"/>
</dbReference>
<proteinExistence type="predicted"/>
<name>A0A1T4PSR8_9HYPH</name>
<dbReference type="Proteomes" id="UP000190135">
    <property type="component" value="Unassembled WGS sequence"/>
</dbReference>
<sequence>MYSRKIGWSIIALAAMGASAASALFDGSLRAPRADQLVWGGPIGDAYQPSAPTRQERLVAPAAQPVQQQRTRAPSVTVPQSVGSIPAAPMPLANIPQQAVPVAVPVYVAPAESAYAPAPSRPQPLAAVPVHPAPMASIPVPSDPGRPRQMAVPRAPVSAAPQPARQEASLPPLEDMGVIDNELNDAAPDPWNGLQAVTPGARPAAPALRQKPKSSLPTYVTYRPAKPAGRSLLDRLIPHGALESESPSGYSSMPSSEMACRQALTQMGVRFVDATSISASRSCGIDYPVKVAEILPGIAMKPAATLNCQAALKAAQWMKNEVVPAARSTLWKTPTAVINMSSYRCTRIAGSRTISEHASGNALDVGGFLFASGEKIEVEKKGFFDFRERPFQKAVRQGACRYFGTVLGPGYNEDHADHLHIDAKQRRRGVCK</sequence>
<keyword evidence="5" id="KW-1185">Reference proteome</keyword>
<feature type="region of interest" description="Disordered" evidence="1">
    <location>
        <begin position="137"/>
        <end position="167"/>
    </location>
</feature>
<feature type="chain" id="PRO_5010526729" evidence="2">
    <location>
        <begin position="21"/>
        <end position="432"/>
    </location>
</feature>